<proteinExistence type="predicted"/>
<accession>A0ABV9LE22</accession>
<keyword evidence="2" id="KW-1133">Transmembrane helix</keyword>
<evidence type="ECO:0000313" key="3">
    <source>
        <dbReference type="EMBL" id="MFC4692334.1"/>
    </source>
</evidence>
<sequence length="84" mass="8751">MTTSTERPPTAVEQPAAAGPPAAAEQSQRPADDAATPLTPEKRGIEERGWLLFAIVVTFIVLAFAGMIVLTALGGGTTYVPWNG</sequence>
<comment type="caution">
    <text evidence="3">The sequence shown here is derived from an EMBL/GenBank/DDBJ whole genome shotgun (WGS) entry which is preliminary data.</text>
</comment>
<keyword evidence="4" id="KW-1185">Reference proteome</keyword>
<dbReference type="RefSeq" id="WP_387986122.1">
    <property type="nucleotide sequence ID" value="NZ_JBHSGR010000002.1"/>
</dbReference>
<protein>
    <submittedName>
        <fullName evidence="3">Uncharacterized protein</fullName>
    </submittedName>
</protein>
<keyword evidence="2" id="KW-0812">Transmembrane</keyword>
<feature type="transmembrane region" description="Helical" evidence="2">
    <location>
        <begin position="50"/>
        <end position="73"/>
    </location>
</feature>
<feature type="region of interest" description="Disordered" evidence="1">
    <location>
        <begin position="1"/>
        <end position="41"/>
    </location>
</feature>
<organism evidence="3 4">
    <name type="scientific">Geodermatophilus arenarius</name>
    <dbReference type="NCBI Taxonomy" id="1137990"/>
    <lineage>
        <taxon>Bacteria</taxon>
        <taxon>Bacillati</taxon>
        <taxon>Actinomycetota</taxon>
        <taxon>Actinomycetes</taxon>
        <taxon>Geodermatophilales</taxon>
        <taxon>Geodermatophilaceae</taxon>
        <taxon>Geodermatophilus</taxon>
    </lineage>
</organism>
<feature type="compositionally biased region" description="Low complexity" evidence="1">
    <location>
        <begin position="15"/>
        <end position="24"/>
    </location>
</feature>
<evidence type="ECO:0000256" key="2">
    <source>
        <dbReference type="SAM" id="Phobius"/>
    </source>
</evidence>
<dbReference type="EMBL" id="JBHSGR010000002">
    <property type="protein sequence ID" value="MFC4692334.1"/>
    <property type="molecule type" value="Genomic_DNA"/>
</dbReference>
<evidence type="ECO:0000313" key="4">
    <source>
        <dbReference type="Proteomes" id="UP001596025"/>
    </source>
</evidence>
<reference evidence="4" key="1">
    <citation type="journal article" date="2019" name="Int. J. Syst. Evol. Microbiol.">
        <title>The Global Catalogue of Microorganisms (GCM) 10K type strain sequencing project: providing services to taxonomists for standard genome sequencing and annotation.</title>
        <authorList>
            <consortium name="The Broad Institute Genomics Platform"/>
            <consortium name="The Broad Institute Genome Sequencing Center for Infectious Disease"/>
            <person name="Wu L."/>
            <person name="Ma J."/>
        </authorList>
    </citation>
    <scope>NUCLEOTIDE SEQUENCE [LARGE SCALE GENOMIC DNA]</scope>
    <source>
        <strain evidence="4">CCUG 62763</strain>
    </source>
</reference>
<dbReference type="Proteomes" id="UP001596025">
    <property type="component" value="Unassembled WGS sequence"/>
</dbReference>
<gene>
    <name evidence="3" type="ORF">ACFO3M_02935</name>
</gene>
<keyword evidence="2" id="KW-0472">Membrane</keyword>
<name>A0ABV9LE22_9ACTN</name>
<evidence type="ECO:0000256" key="1">
    <source>
        <dbReference type="SAM" id="MobiDB-lite"/>
    </source>
</evidence>